<organism evidence="2 3">
    <name type="scientific">Trichodelitschia bisporula</name>
    <dbReference type="NCBI Taxonomy" id="703511"/>
    <lineage>
        <taxon>Eukaryota</taxon>
        <taxon>Fungi</taxon>
        <taxon>Dikarya</taxon>
        <taxon>Ascomycota</taxon>
        <taxon>Pezizomycotina</taxon>
        <taxon>Dothideomycetes</taxon>
        <taxon>Dothideomycetes incertae sedis</taxon>
        <taxon>Phaeotrichales</taxon>
        <taxon>Phaeotrichaceae</taxon>
        <taxon>Trichodelitschia</taxon>
    </lineage>
</organism>
<evidence type="ECO:0000256" key="1">
    <source>
        <dbReference type="SAM" id="MobiDB-lite"/>
    </source>
</evidence>
<dbReference type="EMBL" id="ML996703">
    <property type="protein sequence ID" value="KAF2397378.1"/>
    <property type="molecule type" value="Genomic_DNA"/>
</dbReference>
<dbReference type="OrthoDB" id="275715at2759"/>
<gene>
    <name evidence="2" type="ORF">EJ06DRAFT_457262</name>
</gene>
<sequence length="128" mass="14504">RQNRTQADDDTILKGLPIRQWRESEATIGAPPPDPTPSTHKAPWPELPMPRDSHLLPEVSQQLLRAARAGRIYKPPSPPGDDDPLDPPPEDEKDTEPPRGFTAKRWAAVPRHLEESEQEYLAKRRRGL</sequence>
<feature type="region of interest" description="Disordered" evidence="1">
    <location>
        <begin position="1"/>
        <end position="128"/>
    </location>
</feature>
<name>A0A6G1HMT5_9PEZI</name>
<feature type="compositionally biased region" description="Acidic residues" evidence="1">
    <location>
        <begin position="80"/>
        <end position="94"/>
    </location>
</feature>
<keyword evidence="3" id="KW-1185">Reference proteome</keyword>
<dbReference type="AlphaFoldDB" id="A0A6G1HMT5"/>
<feature type="non-terminal residue" evidence="2">
    <location>
        <position position="1"/>
    </location>
</feature>
<proteinExistence type="predicted"/>
<accession>A0A6G1HMT5</accession>
<evidence type="ECO:0000313" key="3">
    <source>
        <dbReference type="Proteomes" id="UP000799640"/>
    </source>
</evidence>
<evidence type="ECO:0000313" key="2">
    <source>
        <dbReference type="EMBL" id="KAF2397378.1"/>
    </source>
</evidence>
<feature type="non-terminal residue" evidence="2">
    <location>
        <position position="128"/>
    </location>
</feature>
<dbReference type="Proteomes" id="UP000799640">
    <property type="component" value="Unassembled WGS sequence"/>
</dbReference>
<reference evidence="2" key="1">
    <citation type="journal article" date="2020" name="Stud. Mycol.">
        <title>101 Dothideomycetes genomes: a test case for predicting lifestyles and emergence of pathogens.</title>
        <authorList>
            <person name="Haridas S."/>
            <person name="Albert R."/>
            <person name="Binder M."/>
            <person name="Bloem J."/>
            <person name="Labutti K."/>
            <person name="Salamov A."/>
            <person name="Andreopoulos B."/>
            <person name="Baker S."/>
            <person name="Barry K."/>
            <person name="Bills G."/>
            <person name="Bluhm B."/>
            <person name="Cannon C."/>
            <person name="Castanera R."/>
            <person name="Culley D."/>
            <person name="Daum C."/>
            <person name="Ezra D."/>
            <person name="Gonzalez J."/>
            <person name="Henrissat B."/>
            <person name="Kuo A."/>
            <person name="Liang C."/>
            <person name="Lipzen A."/>
            <person name="Lutzoni F."/>
            <person name="Magnuson J."/>
            <person name="Mondo S."/>
            <person name="Nolan M."/>
            <person name="Ohm R."/>
            <person name="Pangilinan J."/>
            <person name="Park H.-J."/>
            <person name="Ramirez L."/>
            <person name="Alfaro M."/>
            <person name="Sun H."/>
            <person name="Tritt A."/>
            <person name="Yoshinaga Y."/>
            <person name="Zwiers L.-H."/>
            <person name="Turgeon B."/>
            <person name="Goodwin S."/>
            <person name="Spatafora J."/>
            <person name="Crous P."/>
            <person name="Grigoriev I."/>
        </authorList>
    </citation>
    <scope>NUCLEOTIDE SEQUENCE</scope>
    <source>
        <strain evidence="2">CBS 262.69</strain>
    </source>
</reference>
<protein>
    <submittedName>
        <fullName evidence="2">Uncharacterized protein</fullName>
    </submittedName>
</protein>